<dbReference type="KEGG" id="hazt:108679999"/>
<evidence type="ECO:0000256" key="10">
    <source>
        <dbReference type="SAM" id="MobiDB-lite"/>
    </source>
</evidence>
<keyword evidence="4" id="KW-0812">Transmembrane</keyword>
<evidence type="ECO:0000313" key="12">
    <source>
        <dbReference type="RefSeq" id="XP_047735903.1"/>
    </source>
</evidence>
<dbReference type="InterPro" id="IPR007734">
    <property type="entry name" value="Heparan_SO4_2-O-STrfase"/>
</dbReference>
<keyword evidence="5" id="KW-0735">Signal-anchor</keyword>
<sequence>MQQPPPIMGRRRYRLSDVVAMVCTPCAVLLYVHLSVVSYTAEKVQLQQSSLRTSRGPEHPEQQISREEGTNQSERYLHSCFSDLPLSPPQKVPLGPPLNITPRGAPEQLLFTPILQSGSSSVKNLLGFLKTENHFKLISEPPQKTLIVHIDKEEVKARIVNTTAHMRGATALVHSFAYLDFPKYGGRQPVQVSVVREPVDRAVALFYRARAPYQVVERHVLFPDLELPKRNFLKKSIEACLDDPQDKECRRHVGRTHFGHTIEFFCGHHPQCAKFGSAEALALAKRHVEKSYAVVGLLEEWPLTLAVLERYVPRFFANVTAKYYDKIHGKQFFMNKNFYKPKVAPWVRAEIARNMTVEVAFYNFLKERLKRQYAALFRAND</sequence>
<keyword evidence="7" id="KW-0333">Golgi apparatus</keyword>
<evidence type="ECO:0000256" key="6">
    <source>
        <dbReference type="ARBA" id="ARBA00022989"/>
    </source>
</evidence>
<evidence type="ECO:0000256" key="2">
    <source>
        <dbReference type="ARBA" id="ARBA00010569"/>
    </source>
</evidence>
<evidence type="ECO:0000256" key="3">
    <source>
        <dbReference type="ARBA" id="ARBA00022679"/>
    </source>
</evidence>
<keyword evidence="9" id="KW-0325">Glycoprotein</keyword>
<dbReference type="GO" id="GO:0008146">
    <property type="term" value="F:sulfotransferase activity"/>
    <property type="evidence" value="ECO:0007669"/>
    <property type="project" value="InterPro"/>
</dbReference>
<dbReference type="Pfam" id="PF03567">
    <property type="entry name" value="Sulfotransfer_2"/>
    <property type="match status" value="1"/>
</dbReference>
<keyword evidence="11" id="KW-1185">Reference proteome</keyword>
<reference evidence="12" key="1">
    <citation type="submission" date="2025-08" db="UniProtKB">
        <authorList>
            <consortium name="RefSeq"/>
        </authorList>
    </citation>
    <scope>IDENTIFICATION</scope>
    <source>
        <tissue evidence="12">Whole organism</tissue>
    </source>
</reference>
<feature type="compositionally biased region" description="Basic and acidic residues" evidence="10">
    <location>
        <begin position="55"/>
        <end position="69"/>
    </location>
</feature>
<dbReference type="PANTHER" id="PTHR12129:SF20">
    <property type="entry name" value="HEPARAN SULFATE 2-O-SULFOTRANSFERASE PIPE"/>
    <property type="match status" value="1"/>
</dbReference>
<comment type="subcellular location">
    <subcellularLocation>
        <location evidence="1">Golgi apparatus membrane</location>
        <topology evidence="1">Single-pass type II membrane protein</topology>
    </subcellularLocation>
</comment>
<dbReference type="Proteomes" id="UP000694843">
    <property type="component" value="Unplaced"/>
</dbReference>
<dbReference type="Gene3D" id="3.40.50.300">
    <property type="entry name" value="P-loop containing nucleotide triphosphate hydrolases"/>
    <property type="match status" value="1"/>
</dbReference>
<dbReference type="OMA" id="HEGCERN"/>
<dbReference type="GO" id="GO:0000139">
    <property type="term" value="C:Golgi membrane"/>
    <property type="evidence" value="ECO:0007669"/>
    <property type="project" value="UniProtKB-SubCell"/>
</dbReference>
<evidence type="ECO:0000256" key="5">
    <source>
        <dbReference type="ARBA" id="ARBA00022968"/>
    </source>
</evidence>
<keyword evidence="3" id="KW-0808">Transferase</keyword>
<accession>A0A979FG53</accession>
<keyword evidence="8" id="KW-0472">Membrane</keyword>
<dbReference type="PANTHER" id="PTHR12129">
    <property type="entry name" value="HEPARAN SULFATE 2-O-SULFOTRANSFERASE"/>
    <property type="match status" value="1"/>
</dbReference>
<organism evidence="11 12">
    <name type="scientific">Hyalella azteca</name>
    <name type="common">Amphipod</name>
    <dbReference type="NCBI Taxonomy" id="294128"/>
    <lineage>
        <taxon>Eukaryota</taxon>
        <taxon>Metazoa</taxon>
        <taxon>Ecdysozoa</taxon>
        <taxon>Arthropoda</taxon>
        <taxon>Crustacea</taxon>
        <taxon>Multicrustacea</taxon>
        <taxon>Malacostraca</taxon>
        <taxon>Eumalacostraca</taxon>
        <taxon>Peracarida</taxon>
        <taxon>Amphipoda</taxon>
        <taxon>Senticaudata</taxon>
        <taxon>Talitrida</taxon>
        <taxon>Talitroidea</taxon>
        <taxon>Hyalellidae</taxon>
        <taxon>Hyalella</taxon>
    </lineage>
</organism>
<protein>
    <submittedName>
        <fullName evidence="12">Heparan sulfate 2-O-sulfotransferase pipe-like</fullName>
    </submittedName>
</protein>
<evidence type="ECO:0000313" key="11">
    <source>
        <dbReference type="Proteomes" id="UP000694843"/>
    </source>
</evidence>
<dbReference type="AlphaFoldDB" id="A0A979FG53"/>
<evidence type="ECO:0000256" key="1">
    <source>
        <dbReference type="ARBA" id="ARBA00004323"/>
    </source>
</evidence>
<name>A0A979FG53_HYAAZ</name>
<dbReference type="InterPro" id="IPR027417">
    <property type="entry name" value="P-loop_NTPase"/>
</dbReference>
<evidence type="ECO:0000256" key="7">
    <source>
        <dbReference type="ARBA" id="ARBA00023034"/>
    </source>
</evidence>
<dbReference type="OrthoDB" id="10019582at2759"/>
<feature type="region of interest" description="Disordered" evidence="10">
    <location>
        <begin position="49"/>
        <end position="70"/>
    </location>
</feature>
<proteinExistence type="inferred from homology"/>
<dbReference type="GeneID" id="108679999"/>
<evidence type="ECO:0000256" key="4">
    <source>
        <dbReference type="ARBA" id="ARBA00022692"/>
    </source>
</evidence>
<comment type="similarity">
    <text evidence="2">Belongs to the sulfotransferase 3 family.</text>
</comment>
<evidence type="ECO:0000256" key="9">
    <source>
        <dbReference type="ARBA" id="ARBA00023180"/>
    </source>
</evidence>
<gene>
    <name evidence="12" type="primary">LOC108679999</name>
</gene>
<dbReference type="InterPro" id="IPR005331">
    <property type="entry name" value="Sulfotransferase"/>
</dbReference>
<keyword evidence="6" id="KW-1133">Transmembrane helix</keyword>
<dbReference type="RefSeq" id="XP_047735903.1">
    <property type="nucleotide sequence ID" value="XM_047879947.1"/>
</dbReference>
<evidence type="ECO:0000256" key="8">
    <source>
        <dbReference type="ARBA" id="ARBA00023136"/>
    </source>
</evidence>